<dbReference type="KEGG" id="aact:ACT75_03180"/>
<evidence type="ECO:0000256" key="6">
    <source>
        <dbReference type="SAM" id="Coils"/>
    </source>
</evidence>
<dbReference type="EMBL" id="VSED01000002">
    <property type="protein sequence ID" value="TYA39790.1"/>
    <property type="molecule type" value="Genomic_DNA"/>
</dbReference>
<dbReference type="EMBL" id="CP012959">
    <property type="protein sequence ID" value="AMQ93594.1"/>
    <property type="molecule type" value="Genomic_DNA"/>
</dbReference>
<keyword evidence="4 5" id="KW-0802">TPR repeat</keyword>
<gene>
    <name evidence="10" type="primary">ccmI</name>
    <name evidence="9" type="ORF">ACT75_03180</name>
    <name evidence="10" type="ORF">FXB79_00900</name>
</gene>
<dbReference type="NCBIfam" id="TIGR03142">
    <property type="entry name" value="cytochro_ccmI"/>
    <property type="match status" value="1"/>
</dbReference>
<keyword evidence="7" id="KW-0812">Transmembrane</keyword>
<dbReference type="GO" id="GO:0030313">
    <property type="term" value="C:cell envelope"/>
    <property type="evidence" value="ECO:0007669"/>
    <property type="project" value="UniProtKB-SubCell"/>
</dbReference>
<dbReference type="PROSITE" id="PS50005">
    <property type="entry name" value="TPR"/>
    <property type="match status" value="1"/>
</dbReference>
<dbReference type="SMR" id="A0A142FYW4"/>
<dbReference type="SUPFAM" id="SSF48452">
    <property type="entry name" value="TPR-like"/>
    <property type="match status" value="1"/>
</dbReference>
<evidence type="ECO:0000256" key="5">
    <source>
        <dbReference type="PROSITE-ProRule" id="PRU00339"/>
    </source>
</evidence>
<dbReference type="PANTHER" id="PTHR47870">
    <property type="entry name" value="CYTOCHROME C-TYPE BIOGENESIS PROTEIN CCMH"/>
    <property type="match status" value="1"/>
</dbReference>
<dbReference type="GO" id="GO:0017004">
    <property type="term" value="P:cytochrome complex assembly"/>
    <property type="evidence" value="ECO:0007669"/>
    <property type="project" value="UniProtKB-KW"/>
</dbReference>
<dbReference type="GO" id="GO:0005886">
    <property type="term" value="C:plasma membrane"/>
    <property type="evidence" value="ECO:0007669"/>
    <property type="project" value="TreeGrafter"/>
</dbReference>
<dbReference type="InterPro" id="IPR056413">
    <property type="entry name" value="TPR_CcmH_CycH"/>
</dbReference>
<dbReference type="eggNOG" id="COG4235">
    <property type="taxonomic scope" value="Bacteria"/>
</dbReference>
<proteinExistence type="predicted"/>
<keyword evidence="3" id="KW-0201">Cytochrome c-type biogenesis</keyword>
<evidence type="ECO:0000313" key="9">
    <source>
        <dbReference type="EMBL" id="AMQ93594.1"/>
    </source>
</evidence>
<organism evidence="10 12">
    <name type="scientific">Aggregatibacter actinomycetemcomitans</name>
    <name type="common">Actinobacillus actinomycetemcomitans</name>
    <name type="synonym">Haemophilus actinomycetemcomitans</name>
    <dbReference type="NCBI Taxonomy" id="714"/>
    <lineage>
        <taxon>Bacteria</taxon>
        <taxon>Pseudomonadati</taxon>
        <taxon>Pseudomonadota</taxon>
        <taxon>Gammaproteobacteria</taxon>
        <taxon>Pasteurellales</taxon>
        <taxon>Pasteurellaceae</taxon>
        <taxon>Aggregatibacter</taxon>
    </lineage>
</organism>
<dbReference type="Proteomes" id="UP000323012">
    <property type="component" value="Unassembled WGS sequence"/>
</dbReference>
<comment type="subcellular location">
    <subcellularLocation>
        <location evidence="1">Cell envelope</location>
    </subcellularLocation>
</comment>
<evidence type="ECO:0000256" key="7">
    <source>
        <dbReference type="SAM" id="Phobius"/>
    </source>
</evidence>
<feature type="transmembrane region" description="Helical" evidence="7">
    <location>
        <begin position="6"/>
        <end position="25"/>
    </location>
</feature>
<dbReference type="Proteomes" id="UP000072236">
    <property type="component" value="Chromosome"/>
</dbReference>
<reference evidence="9 11" key="1">
    <citation type="submission" date="2015-10" db="EMBL/GenBank/DDBJ databases">
        <title>Tn-seq of a polymicrobial infection.</title>
        <authorList>
            <person name="Stacy A."/>
            <person name="Rumbaugh K.P."/>
            <person name="Whiteley M."/>
        </authorList>
    </citation>
    <scope>NUCLEOTIDE SEQUENCE [LARGE SCALE GENOMIC DNA]</scope>
    <source>
        <strain evidence="9 11">624</strain>
    </source>
</reference>
<evidence type="ECO:0000259" key="8">
    <source>
        <dbReference type="Pfam" id="PF23914"/>
    </source>
</evidence>
<evidence type="ECO:0000313" key="11">
    <source>
        <dbReference type="Proteomes" id="UP000072236"/>
    </source>
</evidence>
<feature type="domain" description="Cytochrome c-type biogenesis protein H TPR" evidence="8">
    <location>
        <begin position="124"/>
        <end position="275"/>
    </location>
</feature>
<dbReference type="Gene3D" id="1.25.40.10">
    <property type="entry name" value="Tetratricopeptide repeat domain"/>
    <property type="match status" value="1"/>
</dbReference>
<sequence length="307" mass="35685">MNLWTSIFVLTLIAALICFFPLLSARFVQTQSTRRDDLNKAFYFERLKELERDEKQGLLENAEQLKTELQKSLLEDIPQQPESAVRSEKSYGKLWFVSGFLVLGILSVSAYFVVGSWQAEIMLEKSAEKLPHFYERLKRESTNPLNDAEMQQFATALRVDLQKDPNNAKNWWLLGQIGMNLEQPRMALDSFARANKLEPKNNLYKLAYARILMFSGDETDKLKGDSLLRDVIREDHTNVEALSLLAFRYFETEDYKMAAVSWAMMLKLLPKDDRRVPIIERSIRSARDALEAQKQEKHQQLTPQQEK</sequence>
<dbReference type="OrthoDB" id="9776053at2"/>
<dbReference type="InterPro" id="IPR011990">
    <property type="entry name" value="TPR-like_helical_dom_sf"/>
</dbReference>
<keyword evidence="7" id="KW-0472">Membrane</keyword>
<dbReference type="InterPro" id="IPR051263">
    <property type="entry name" value="C-type_cytochrome_biogenesis"/>
</dbReference>
<evidence type="ECO:0000256" key="3">
    <source>
        <dbReference type="ARBA" id="ARBA00022748"/>
    </source>
</evidence>
<accession>A0A142FYW4</accession>
<reference evidence="10 12" key="2">
    <citation type="submission" date="2019-08" db="EMBL/GenBank/DDBJ databases">
        <title>Whole genome sequencing of Aggregatibacter actinomycetemcomitans cultured from blood stream infections in Denmark reveals a novel phylogenetic lineage expressing serotype a membrane O polysaccharide.</title>
        <authorList>
            <person name="Nedergaard S."/>
            <person name="Kobel C.M."/>
            <person name="Nielsen M.B."/>
            <person name="Moeller R.T."/>
            <person name="Jensen A.B."/>
            <person name="Noerskov-Lauritsen N."/>
        </authorList>
    </citation>
    <scope>NUCLEOTIDE SEQUENCE [LARGE SCALE GENOMIC DNA]</scope>
    <source>
        <strain evidence="10 12">PN_563</strain>
    </source>
</reference>
<evidence type="ECO:0000313" key="12">
    <source>
        <dbReference type="Proteomes" id="UP000323012"/>
    </source>
</evidence>
<keyword evidence="6" id="KW-0175">Coiled coil</keyword>
<feature type="repeat" description="TPR" evidence="5">
    <location>
        <begin position="168"/>
        <end position="201"/>
    </location>
</feature>
<dbReference type="RefSeq" id="WP_005542794.1">
    <property type="nucleotide sequence ID" value="NZ_CP012959.1"/>
</dbReference>
<evidence type="ECO:0000313" key="10">
    <source>
        <dbReference type="EMBL" id="TYA39790.1"/>
    </source>
</evidence>
<evidence type="ECO:0000256" key="4">
    <source>
        <dbReference type="ARBA" id="ARBA00022803"/>
    </source>
</evidence>
<dbReference type="PANTHER" id="PTHR47870:SF1">
    <property type="entry name" value="CYTOCHROME C-TYPE BIOGENESIS PROTEIN CCMH"/>
    <property type="match status" value="1"/>
</dbReference>
<protein>
    <submittedName>
        <fullName evidence="10">C-type cytochrome biogenesis protein CcmI</fullName>
    </submittedName>
</protein>
<name>A0A142FYW4_AGGAC</name>
<keyword evidence="2" id="KW-0677">Repeat</keyword>
<dbReference type="InterPro" id="IPR019734">
    <property type="entry name" value="TPR_rpt"/>
</dbReference>
<evidence type="ECO:0000256" key="1">
    <source>
        <dbReference type="ARBA" id="ARBA00004196"/>
    </source>
</evidence>
<dbReference type="AlphaFoldDB" id="A0A142FYW4"/>
<evidence type="ECO:0000256" key="2">
    <source>
        <dbReference type="ARBA" id="ARBA00022737"/>
    </source>
</evidence>
<keyword evidence="7" id="KW-1133">Transmembrane helix</keyword>
<dbReference type="InterPro" id="IPR017560">
    <property type="entry name" value="Cyt_c_biogenesis_CcmI"/>
</dbReference>
<feature type="coiled-coil region" evidence="6">
    <location>
        <begin position="48"/>
        <end position="75"/>
    </location>
</feature>
<dbReference type="Pfam" id="PF23914">
    <property type="entry name" value="TPR_CcmH_CycH"/>
    <property type="match status" value="1"/>
</dbReference>
<feature type="transmembrane region" description="Helical" evidence="7">
    <location>
        <begin position="94"/>
        <end position="114"/>
    </location>
</feature>